<dbReference type="Pfam" id="PF03845">
    <property type="entry name" value="Spore_permease"/>
    <property type="match status" value="1"/>
</dbReference>
<evidence type="ECO:0000256" key="1">
    <source>
        <dbReference type="ARBA" id="ARBA00004141"/>
    </source>
</evidence>
<feature type="transmembrane region" description="Helical" evidence="8">
    <location>
        <begin position="187"/>
        <end position="210"/>
    </location>
</feature>
<proteinExistence type="inferred from homology"/>
<feature type="transmembrane region" description="Helical" evidence="8">
    <location>
        <begin position="310"/>
        <end position="328"/>
    </location>
</feature>
<dbReference type="EMBL" id="AFNU02000006">
    <property type="protein sequence ID" value="ERJ12049.1"/>
    <property type="molecule type" value="Genomic_DNA"/>
</dbReference>
<name>U2FLJ8_9MOLU</name>
<evidence type="ECO:0000256" key="7">
    <source>
        <dbReference type="ARBA" id="ARBA00023136"/>
    </source>
</evidence>
<dbReference type="eggNOG" id="ENOG5031RSI">
    <property type="taxonomic scope" value="Bacteria"/>
</dbReference>
<organism evidence="9 10">
    <name type="scientific">Haloplasma contractile SSD-17B</name>
    <dbReference type="NCBI Taxonomy" id="1033810"/>
    <lineage>
        <taxon>Bacteria</taxon>
        <taxon>Bacillati</taxon>
        <taxon>Mycoplasmatota</taxon>
        <taxon>Mollicutes</taxon>
        <taxon>Haloplasmatales</taxon>
        <taxon>Haloplasmataceae</taxon>
        <taxon>Haloplasma</taxon>
    </lineage>
</organism>
<comment type="similarity">
    <text evidence="2">Belongs to the amino acid-polyamine-organocation (APC) superfamily. Spore germination protein (SGP) (TC 2.A.3.9) family.</text>
</comment>
<reference evidence="9 10" key="2">
    <citation type="journal article" date="2013" name="PLoS ONE">
        <title>INDIGO - INtegrated Data Warehouse of MIcrobial GenOmes with Examples from the Red Sea Extremophiles.</title>
        <authorList>
            <person name="Alam I."/>
            <person name="Antunes A."/>
            <person name="Kamau A.A."/>
            <person name="Ba Alawi W."/>
            <person name="Kalkatawi M."/>
            <person name="Stingl U."/>
            <person name="Bajic V.B."/>
        </authorList>
    </citation>
    <scope>NUCLEOTIDE SEQUENCE [LARGE SCALE GENOMIC DNA]</scope>
    <source>
        <strain evidence="9 10">SSD-17B</strain>
    </source>
</reference>
<evidence type="ECO:0000313" key="9">
    <source>
        <dbReference type="EMBL" id="ERJ12049.1"/>
    </source>
</evidence>
<feature type="transmembrane region" description="Helical" evidence="8">
    <location>
        <begin position="47"/>
        <end position="66"/>
    </location>
</feature>
<feature type="transmembrane region" description="Helical" evidence="8">
    <location>
        <begin position="117"/>
        <end position="138"/>
    </location>
</feature>
<evidence type="ECO:0000256" key="6">
    <source>
        <dbReference type="ARBA" id="ARBA00022989"/>
    </source>
</evidence>
<feature type="transmembrane region" description="Helical" evidence="8">
    <location>
        <begin position="273"/>
        <end position="298"/>
    </location>
</feature>
<gene>
    <name evidence="9" type="ORF">HLPCO_001963</name>
</gene>
<feature type="transmembrane region" description="Helical" evidence="8">
    <location>
        <begin position="86"/>
        <end position="105"/>
    </location>
</feature>
<keyword evidence="7 8" id="KW-0472">Membrane</keyword>
<evidence type="ECO:0000256" key="5">
    <source>
        <dbReference type="ARBA" id="ARBA00022692"/>
    </source>
</evidence>
<comment type="caution">
    <text evidence="9">The sequence shown here is derived from an EMBL/GenBank/DDBJ whole genome shotgun (WGS) entry which is preliminary data.</text>
</comment>
<feature type="transmembrane region" description="Helical" evidence="8">
    <location>
        <begin position="344"/>
        <end position="361"/>
    </location>
</feature>
<keyword evidence="10" id="KW-1185">Reference proteome</keyword>
<protein>
    <submittedName>
        <fullName evidence="9">Spore germination protein</fullName>
    </submittedName>
</protein>
<comment type="subcellular location">
    <subcellularLocation>
        <location evidence="1">Membrane</location>
        <topology evidence="1">Multi-pass membrane protein</topology>
    </subcellularLocation>
</comment>
<feature type="transmembrane region" description="Helical" evidence="8">
    <location>
        <begin position="150"/>
        <end position="167"/>
    </location>
</feature>
<dbReference type="InterPro" id="IPR004761">
    <property type="entry name" value="Spore_GerAB"/>
</dbReference>
<keyword evidence="5 8" id="KW-0812">Transmembrane</keyword>
<dbReference type="GO" id="GO:0016020">
    <property type="term" value="C:membrane"/>
    <property type="evidence" value="ECO:0007669"/>
    <property type="project" value="UniProtKB-SubCell"/>
</dbReference>
<evidence type="ECO:0000256" key="8">
    <source>
        <dbReference type="SAM" id="Phobius"/>
    </source>
</evidence>
<accession>U2FLJ8</accession>
<dbReference type="GO" id="GO:0009847">
    <property type="term" value="P:spore germination"/>
    <property type="evidence" value="ECO:0007669"/>
    <property type="project" value="InterPro"/>
</dbReference>
<evidence type="ECO:0000256" key="2">
    <source>
        <dbReference type="ARBA" id="ARBA00007998"/>
    </source>
</evidence>
<reference evidence="9 10" key="1">
    <citation type="journal article" date="2011" name="J. Bacteriol.">
        <title>Genome sequence of Haloplasma contractile, an unusual contractile bacterium from a deep-sea anoxic brine lake.</title>
        <authorList>
            <person name="Antunes A."/>
            <person name="Alam I."/>
            <person name="El Dorry H."/>
            <person name="Siam R."/>
            <person name="Robertson A."/>
            <person name="Bajic V.B."/>
            <person name="Stingl U."/>
        </authorList>
    </citation>
    <scope>NUCLEOTIDE SEQUENCE [LARGE SCALE GENOMIC DNA]</scope>
    <source>
        <strain evidence="9 10">SSD-17B</strain>
    </source>
</reference>
<evidence type="ECO:0000313" key="10">
    <source>
        <dbReference type="Proteomes" id="UP000005707"/>
    </source>
</evidence>
<sequence>MKMIKKSNGKIGTRELSALIFIVIAIKGADSTPHGLFIDGLTATWMFPIIWLIVMALPFMALLKLLQHYKRKNIVQIIYHLTGKYFGFLLALILFFLQFMALILNSRGYVDIMVSRFYILTPMLVIYSALILSSYFVATRGYEGLARTSYLILPYLIIAMLLLPPLLWADFSPLFLHPVAGPGVKEIITGGVKHSSLIGEYMIFALFYPYTKDHKTFRNANIIGFVFGCILISLLLAEYIMLFDYVAVQKMLHPFSQLTRHTEIMMFINNLDALFLGVWIIVGIIRFALYLYGTAGFYGYTFKLKEFEPLILPFAILTIIIGFIPYNASMTSIVLRQNYLIEKSWLYFFFLPLLLWGIAKVKGEFKHERT</sequence>
<keyword evidence="3" id="KW-0813">Transport</keyword>
<dbReference type="Proteomes" id="UP000005707">
    <property type="component" value="Unassembled WGS sequence"/>
</dbReference>
<dbReference type="PANTHER" id="PTHR34975:SF2">
    <property type="entry name" value="SPORE GERMINATION PROTEIN A2"/>
    <property type="match status" value="1"/>
</dbReference>
<evidence type="ECO:0000256" key="4">
    <source>
        <dbReference type="ARBA" id="ARBA00022544"/>
    </source>
</evidence>
<dbReference type="STRING" id="1033810.HLPCO_001963"/>
<dbReference type="AlphaFoldDB" id="U2FLJ8"/>
<evidence type="ECO:0000256" key="3">
    <source>
        <dbReference type="ARBA" id="ARBA00022448"/>
    </source>
</evidence>
<keyword evidence="4" id="KW-0309">Germination</keyword>
<keyword evidence="6 8" id="KW-1133">Transmembrane helix</keyword>
<dbReference type="PANTHER" id="PTHR34975">
    <property type="entry name" value="SPORE GERMINATION PROTEIN A2"/>
    <property type="match status" value="1"/>
</dbReference>
<feature type="transmembrane region" description="Helical" evidence="8">
    <location>
        <begin position="222"/>
        <end position="242"/>
    </location>
</feature>
<dbReference type="InParanoid" id="U2FLJ8"/>